<evidence type="ECO:0000313" key="1">
    <source>
        <dbReference type="EMBL" id="GBP72949.1"/>
    </source>
</evidence>
<evidence type="ECO:0000313" key="2">
    <source>
        <dbReference type="Proteomes" id="UP000299102"/>
    </source>
</evidence>
<accession>A0A4C1YE67</accession>
<sequence>MERRCDYPLLYESFLAIKQLWLQHPLIVKGTFRDFNLTGRYKWMLQADLFIRRPPRCNARHNHSTVVRHIELPRTPPA</sequence>
<name>A0A4C1YE67_EUMVA</name>
<protein>
    <submittedName>
        <fullName evidence="1">Uncharacterized protein</fullName>
    </submittedName>
</protein>
<dbReference type="EMBL" id="BGZK01001161">
    <property type="protein sequence ID" value="GBP72949.1"/>
    <property type="molecule type" value="Genomic_DNA"/>
</dbReference>
<keyword evidence="2" id="KW-1185">Reference proteome</keyword>
<comment type="caution">
    <text evidence="1">The sequence shown here is derived from an EMBL/GenBank/DDBJ whole genome shotgun (WGS) entry which is preliminary data.</text>
</comment>
<gene>
    <name evidence="1" type="ORF">EVAR_41166_1</name>
</gene>
<dbReference type="Proteomes" id="UP000299102">
    <property type="component" value="Unassembled WGS sequence"/>
</dbReference>
<proteinExistence type="predicted"/>
<organism evidence="1 2">
    <name type="scientific">Eumeta variegata</name>
    <name type="common">Bagworm moth</name>
    <name type="synonym">Eumeta japonica</name>
    <dbReference type="NCBI Taxonomy" id="151549"/>
    <lineage>
        <taxon>Eukaryota</taxon>
        <taxon>Metazoa</taxon>
        <taxon>Ecdysozoa</taxon>
        <taxon>Arthropoda</taxon>
        <taxon>Hexapoda</taxon>
        <taxon>Insecta</taxon>
        <taxon>Pterygota</taxon>
        <taxon>Neoptera</taxon>
        <taxon>Endopterygota</taxon>
        <taxon>Lepidoptera</taxon>
        <taxon>Glossata</taxon>
        <taxon>Ditrysia</taxon>
        <taxon>Tineoidea</taxon>
        <taxon>Psychidae</taxon>
        <taxon>Oiketicinae</taxon>
        <taxon>Eumeta</taxon>
    </lineage>
</organism>
<reference evidence="1 2" key="1">
    <citation type="journal article" date="2019" name="Commun. Biol.">
        <title>The bagworm genome reveals a unique fibroin gene that provides high tensile strength.</title>
        <authorList>
            <person name="Kono N."/>
            <person name="Nakamura H."/>
            <person name="Ohtoshi R."/>
            <person name="Tomita M."/>
            <person name="Numata K."/>
            <person name="Arakawa K."/>
        </authorList>
    </citation>
    <scope>NUCLEOTIDE SEQUENCE [LARGE SCALE GENOMIC DNA]</scope>
</reference>
<dbReference type="AlphaFoldDB" id="A0A4C1YE67"/>